<organism evidence="2 3">
    <name type="scientific">Desulfofustis limnaeus</name>
    <dbReference type="NCBI Taxonomy" id="2740163"/>
    <lineage>
        <taxon>Bacteria</taxon>
        <taxon>Pseudomonadati</taxon>
        <taxon>Thermodesulfobacteriota</taxon>
        <taxon>Desulfobulbia</taxon>
        <taxon>Desulfobulbales</taxon>
        <taxon>Desulfocapsaceae</taxon>
        <taxon>Desulfofustis</taxon>
    </lineage>
</organism>
<gene>
    <name evidence="2" type="ORF">DPPLL_37030</name>
</gene>
<feature type="transmembrane region" description="Helical" evidence="1">
    <location>
        <begin position="20"/>
        <end position="41"/>
    </location>
</feature>
<protein>
    <recommendedName>
        <fullName evidence="4">Lipoprotein</fullName>
    </recommendedName>
</protein>
<accession>A0ABN6MCN1</accession>
<evidence type="ECO:0000313" key="3">
    <source>
        <dbReference type="Proteomes" id="UP000830055"/>
    </source>
</evidence>
<evidence type="ECO:0008006" key="4">
    <source>
        <dbReference type="Google" id="ProtNLM"/>
    </source>
</evidence>
<keyword evidence="3" id="KW-1185">Reference proteome</keyword>
<evidence type="ECO:0000256" key="1">
    <source>
        <dbReference type="SAM" id="Phobius"/>
    </source>
</evidence>
<name>A0ABN6MCN1_9BACT</name>
<reference evidence="2 3" key="1">
    <citation type="submission" date="2022-01" db="EMBL/GenBank/DDBJ databases">
        <title>Desulfofustis limnae sp. nov., a novel mesophilic sulfate-reducing bacterium isolated from marsh soil.</title>
        <authorList>
            <person name="Watanabe M."/>
            <person name="Takahashi A."/>
            <person name="Kojima H."/>
            <person name="Fukui M."/>
        </authorList>
    </citation>
    <scope>NUCLEOTIDE SEQUENCE [LARGE SCALE GENOMIC DNA]</scope>
    <source>
        <strain evidence="2 3">PPLL</strain>
    </source>
</reference>
<sequence length="93" mass="10700">MPASGEMAVSSRVVFGIRRPFFVGMCIASWVLLLCVSCASFSEKHSRTLLLNRNTGEIKECTVDRWRTEQSYKAYQECIGSYEKQGYSIWNQY</sequence>
<proteinExistence type="predicted"/>
<keyword evidence="1" id="KW-1133">Transmembrane helix</keyword>
<keyword evidence="1" id="KW-0812">Transmembrane</keyword>
<evidence type="ECO:0000313" key="2">
    <source>
        <dbReference type="EMBL" id="BDD89338.1"/>
    </source>
</evidence>
<dbReference type="Proteomes" id="UP000830055">
    <property type="component" value="Chromosome"/>
</dbReference>
<dbReference type="EMBL" id="AP025516">
    <property type="protein sequence ID" value="BDD89338.1"/>
    <property type="molecule type" value="Genomic_DNA"/>
</dbReference>
<keyword evidence="1" id="KW-0472">Membrane</keyword>